<dbReference type="RefSeq" id="WP_060940548.1">
    <property type="nucleotide sequence ID" value="NZ_CP118020.1"/>
</dbReference>
<dbReference type="AlphaFoldDB" id="A0A133QAN4"/>
<evidence type="ECO:0000313" key="3">
    <source>
        <dbReference type="EMBL" id="KXA39939.1"/>
    </source>
</evidence>
<organism evidence="3 4">
    <name type="scientific">Prevotella corporis</name>
    <dbReference type="NCBI Taxonomy" id="28128"/>
    <lineage>
        <taxon>Bacteria</taxon>
        <taxon>Pseudomonadati</taxon>
        <taxon>Bacteroidota</taxon>
        <taxon>Bacteroidia</taxon>
        <taxon>Bacteroidales</taxon>
        <taxon>Prevotellaceae</taxon>
        <taxon>Prevotella</taxon>
    </lineage>
</organism>
<keyword evidence="1" id="KW-0804">Transcription</keyword>
<dbReference type="InterPro" id="IPR036735">
    <property type="entry name" value="NGN_dom_sf"/>
</dbReference>
<name>A0A133QAN4_9BACT</name>
<accession>A0A133QAN4</accession>
<gene>
    <name evidence="3" type="ORF">HMPREF3226_01151</name>
</gene>
<evidence type="ECO:0000256" key="1">
    <source>
        <dbReference type="ARBA" id="ARBA00023163"/>
    </source>
</evidence>
<dbReference type="NCBIfam" id="NF033644">
    <property type="entry name" value="antiterm_UpxY"/>
    <property type="match status" value="1"/>
</dbReference>
<dbReference type="eggNOG" id="COG0250">
    <property type="taxonomic scope" value="Bacteria"/>
</dbReference>
<feature type="domain" description="NusG-like N-terminal" evidence="2">
    <location>
        <begin position="17"/>
        <end position="116"/>
    </location>
</feature>
<dbReference type="Pfam" id="PF02357">
    <property type="entry name" value="NusG"/>
    <property type="match status" value="1"/>
</dbReference>
<dbReference type="PATRIC" id="fig|28128.5.peg.1171"/>
<dbReference type="OrthoDB" id="1079689at2"/>
<dbReference type="CDD" id="cd09895">
    <property type="entry name" value="NGN_SP_UpxY"/>
    <property type="match status" value="1"/>
</dbReference>
<dbReference type="SUPFAM" id="SSF82679">
    <property type="entry name" value="N-utilization substance G protein NusG, N-terminal domain"/>
    <property type="match status" value="1"/>
</dbReference>
<dbReference type="Proteomes" id="UP000070533">
    <property type="component" value="Unassembled WGS sequence"/>
</dbReference>
<reference evidence="4" key="1">
    <citation type="submission" date="2016-01" db="EMBL/GenBank/DDBJ databases">
        <authorList>
            <person name="Mitreva M."/>
            <person name="Pepin K.H."/>
            <person name="Mihindukulasuriya K.A."/>
            <person name="Fulton R."/>
            <person name="Fronick C."/>
            <person name="O'Laughlin M."/>
            <person name="Miner T."/>
            <person name="Herter B."/>
            <person name="Rosa B.A."/>
            <person name="Cordes M."/>
            <person name="Tomlinson C."/>
            <person name="Wollam A."/>
            <person name="Palsikar V.B."/>
            <person name="Mardis E.R."/>
            <person name="Wilson R.K."/>
        </authorList>
    </citation>
    <scope>NUCLEOTIDE SEQUENCE [LARGE SCALE GENOMIC DNA]</scope>
    <source>
        <strain evidence="4">MJR7716</strain>
    </source>
</reference>
<dbReference type="EMBL" id="LRQG01000086">
    <property type="protein sequence ID" value="KXA39939.1"/>
    <property type="molecule type" value="Genomic_DNA"/>
</dbReference>
<evidence type="ECO:0000313" key="4">
    <source>
        <dbReference type="Proteomes" id="UP000070533"/>
    </source>
</evidence>
<evidence type="ECO:0000259" key="2">
    <source>
        <dbReference type="Pfam" id="PF02357"/>
    </source>
</evidence>
<dbReference type="Gene3D" id="3.30.70.940">
    <property type="entry name" value="NusG, N-terminal domain"/>
    <property type="match status" value="1"/>
</dbReference>
<protein>
    <submittedName>
        <fullName evidence="3">Transcription termination/antitermination factor NusG</fullName>
    </submittedName>
</protein>
<dbReference type="InterPro" id="IPR006645">
    <property type="entry name" value="NGN-like_dom"/>
</dbReference>
<dbReference type="STRING" id="28128.HMPREF3226_01151"/>
<sequence length="190" mass="22342">MKQMQKRYVDEIVDDGKPWYAVRLFSTKLEEVENYFKENGLESFIPMQYVDEEDAKGKLHHRLKPVVRNLIFIKQTLSDKDFKSMVFNSNQKISVLTKSDDSRSFYLIPHDQMYEFRLMCNPEIAIKKFISTDEAKMKAGDPVYVKFGPLKGMRGRLVRSSKKYYLLSEIPGISVMMKVSRWCCVPEKQD</sequence>
<dbReference type="GO" id="GO:0006354">
    <property type="term" value="P:DNA-templated transcription elongation"/>
    <property type="evidence" value="ECO:0007669"/>
    <property type="project" value="InterPro"/>
</dbReference>
<comment type="caution">
    <text evidence="3">The sequence shown here is derived from an EMBL/GenBank/DDBJ whole genome shotgun (WGS) entry which is preliminary data.</text>
</comment>
<proteinExistence type="predicted"/>
<keyword evidence="4" id="KW-1185">Reference proteome</keyword>